<dbReference type="Pfam" id="PF06527">
    <property type="entry name" value="TniQ"/>
    <property type="match status" value="1"/>
</dbReference>
<sequence length="635" mass="70460">MPALPPLGRSLIPLPDESLSSFILRLSYRLGLSPDRIISRTGLVAAGRSGARAGAHLLTEIPAETKTVFARMTRLSHDQVDRLGLATLRQRYPIPTQTAKDEAARLLVTKQSILAPETRFCPDCLAGDGSPIQDAFGGHWRRTWHLPVVFACTQHQRLLEHRCPECHQLVHARRPGAHNVLLPAMRAAPLHPAQCRAADEFGLGRTRPICCGSRLDHNPNRRSAIPDLLALQHEILNLLDPDDISQIVSAGRPVDPILYFTDLQALTLLVCSTWPSARDLSPSDDTANAIDHHVESQQRHAAERQRRSPSIKARVIFDPPPADAAASAGLTHIADRVLRSGGPDEVREQLRSLLPASSRRASRTPWGLRVSRTTTPCSEGLRTAYEPLLKAFTKAGGQPQARREPVIRPHRWGPEHIPALLPKAWYERHFTPLADVNPVFVRRTAVLRLVQMVAGGSLGEAAGFLGIAVTHTARQGRIYSGAGYVHSGARRQADPLAFEAGLNSLAAELDEPTTPLINYLRRRQALETWSIDKPTWNDLITRLPPVPGPQRPELGDRKRQIASIFVWVELTAGEHHFAPRPIEAAQPPEIQHAWRLRRNTIWSRMQRDRPGPHYTSLMIELRKLAASLARTIDTT</sequence>
<organism evidence="2 3">
    <name type="scientific">Nonomuraea cypriaca</name>
    <dbReference type="NCBI Taxonomy" id="1187855"/>
    <lineage>
        <taxon>Bacteria</taxon>
        <taxon>Bacillati</taxon>
        <taxon>Actinomycetota</taxon>
        <taxon>Actinomycetes</taxon>
        <taxon>Streptosporangiales</taxon>
        <taxon>Streptosporangiaceae</taxon>
        <taxon>Nonomuraea</taxon>
    </lineage>
</organism>
<comment type="caution">
    <text evidence="2">The sequence shown here is derived from an EMBL/GenBank/DDBJ whole genome shotgun (WGS) entry which is preliminary data.</text>
</comment>
<protein>
    <submittedName>
        <fullName evidence="2">TniQ family protein</fullName>
    </submittedName>
</protein>
<accession>A0A931F1W0</accession>
<dbReference type="Proteomes" id="UP000605361">
    <property type="component" value="Unassembled WGS sequence"/>
</dbReference>
<keyword evidence="3" id="KW-1185">Reference proteome</keyword>
<evidence type="ECO:0000313" key="2">
    <source>
        <dbReference type="EMBL" id="MBF8190012.1"/>
    </source>
</evidence>
<dbReference type="AlphaFoldDB" id="A0A931F1W0"/>
<gene>
    <name evidence="2" type="ORF">ITP53_30660</name>
</gene>
<reference evidence="2" key="1">
    <citation type="submission" date="2020-11" db="EMBL/GenBank/DDBJ databases">
        <title>Whole-genome analyses of Nonomuraea sp. K274.</title>
        <authorList>
            <person name="Veyisoglu A."/>
        </authorList>
    </citation>
    <scope>NUCLEOTIDE SEQUENCE</scope>
    <source>
        <strain evidence="2">K274</strain>
    </source>
</reference>
<proteinExistence type="predicted"/>
<dbReference type="InterPro" id="IPR009492">
    <property type="entry name" value="TniQ"/>
</dbReference>
<feature type="domain" description="TniQ" evidence="1">
    <location>
        <begin position="12"/>
        <end position="159"/>
    </location>
</feature>
<dbReference type="EMBL" id="JADOGI010000108">
    <property type="protein sequence ID" value="MBF8190012.1"/>
    <property type="molecule type" value="Genomic_DNA"/>
</dbReference>
<evidence type="ECO:0000313" key="3">
    <source>
        <dbReference type="Proteomes" id="UP000605361"/>
    </source>
</evidence>
<name>A0A931F1W0_9ACTN</name>
<evidence type="ECO:0000259" key="1">
    <source>
        <dbReference type="Pfam" id="PF06527"/>
    </source>
</evidence>